<name>A0AAQ3MJI5_VIGMU</name>
<feature type="region of interest" description="Disordered" evidence="1">
    <location>
        <begin position="1"/>
        <end position="71"/>
    </location>
</feature>
<reference evidence="2 3" key="1">
    <citation type="journal article" date="2023" name="Life. Sci Alliance">
        <title>Evolutionary insights into 3D genome organization and epigenetic landscape of Vigna mungo.</title>
        <authorList>
            <person name="Junaid A."/>
            <person name="Singh B."/>
            <person name="Bhatia S."/>
        </authorList>
    </citation>
    <scope>NUCLEOTIDE SEQUENCE [LARGE SCALE GENOMIC DNA]</scope>
    <source>
        <strain evidence="2">Urdbean</strain>
    </source>
</reference>
<keyword evidence="3" id="KW-1185">Reference proteome</keyword>
<evidence type="ECO:0000256" key="1">
    <source>
        <dbReference type="SAM" id="MobiDB-lite"/>
    </source>
</evidence>
<evidence type="ECO:0000313" key="3">
    <source>
        <dbReference type="Proteomes" id="UP001374535"/>
    </source>
</evidence>
<accession>A0AAQ3MJI5</accession>
<dbReference type="EMBL" id="CP144690">
    <property type="protein sequence ID" value="WVY92075.1"/>
    <property type="molecule type" value="Genomic_DNA"/>
</dbReference>
<sequence>MSSRKPRRFESSPSPPPSSNLDHLHHHNHREQAAGSHHRIAHQPQHTSVVAAHRSFSSSSPANPETAKKPRTRVLYTATIYADKAATVRNPNRTMTAAPPPSARVISICETCNQKQAHKSPSRTAVVRIIFSVVTQTLQNPEAQASLKDKQQIRPLLLYLQSKPTEYSKQRLHG</sequence>
<evidence type="ECO:0000313" key="2">
    <source>
        <dbReference type="EMBL" id="WVY92075.1"/>
    </source>
</evidence>
<protein>
    <submittedName>
        <fullName evidence="2">Uncharacterized protein</fullName>
    </submittedName>
</protein>
<organism evidence="2 3">
    <name type="scientific">Vigna mungo</name>
    <name type="common">Black gram</name>
    <name type="synonym">Phaseolus mungo</name>
    <dbReference type="NCBI Taxonomy" id="3915"/>
    <lineage>
        <taxon>Eukaryota</taxon>
        <taxon>Viridiplantae</taxon>
        <taxon>Streptophyta</taxon>
        <taxon>Embryophyta</taxon>
        <taxon>Tracheophyta</taxon>
        <taxon>Spermatophyta</taxon>
        <taxon>Magnoliopsida</taxon>
        <taxon>eudicotyledons</taxon>
        <taxon>Gunneridae</taxon>
        <taxon>Pentapetalae</taxon>
        <taxon>rosids</taxon>
        <taxon>fabids</taxon>
        <taxon>Fabales</taxon>
        <taxon>Fabaceae</taxon>
        <taxon>Papilionoideae</taxon>
        <taxon>50 kb inversion clade</taxon>
        <taxon>NPAAA clade</taxon>
        <taxon>indigoferoid/millettioid clade</taxon>
        <taxon>Phaseoleae</taxon>
        <taxon>Vigna</taxon>
    </lineage>
</organism>
<dbReference type="AlphaFoldDB" id="A0AAQ3MJI5"/>
<proteinExistence type="predicted"/>
<dbReference type="Proteomes" id="UP001374535">
    <property type="component" value="Chromosome 11"/>
</dbReference>
<gene>
    <name evidence="2" type="ORF">V8G54_037589</name>
</gene>